<comment type="caution">
    <text evidence="2">The sequence shown here is derived from an EMBL/GenBank/DDBJ whole genome shotgun (WGS) entry which is preliminary data.</text>
</comment>
<dbReference type="EMBL" id="LAZR01023414">
    <property type="protein sequence ID" value="KKL78580.1"/>
    <property type="molecule type" value="Genomic_DNA"/>
</dbReference>
<name>A0A0F9HA59_9ZZZZ</name>
<sequence>MTRIQTASAERIAEERGNREQRDIDLRVQWVDWTQRETILDVGGVWDRKYEAFVGDGENAMVVPLVPSQYAAARWFAGWLEAYIKGGQRPPAYDRKWSTFWVGGRRSGKSLLAVEALEAFAVAVPHRIIWAISPTEDATKELQFVLEESLPEHWYHWNEGNLTFTLANYSKIIMRSGYKPSALKLGRVDLWLLNEGQEVSRRAYTKLRAPLADTGGLGIVAANPPDSPVGQWILDS</sequence>
<evidence type="ECO:0000313" key="1">
    <source>
        <dbReference type="EMBL" id="KKL16590.1"/>
    </source>
</evidence>
<evidence type="ECO:0000313" key="2">
    <source>
        <dbReference type="EMBL" id="KKL78580.1"/>
    </source>
</evidence>
<protein>
    <recommendedName>
        <fullName evidence="3">Phage terminase large subunit N-terminal domain-containing protein</fullName>
    </recommendedName>
</protein>
<dbReference type="AlphaFoldDB" id="A0A0F9HA59"/>
<dbReference type="InterPro" id="IPR027417">
    <property type="entry name" value="P-loop_NTPase"/>
</dbReference>
<feature type="non-terminal residue" evidence="2">
    <location>
        <position position="236"/>
    </location>
</feature>
<accession>A0A0F9HA59</accession>
<evidence type="ECO:0008006" key="3">
    <source>
        <dbReference type="Google" id="ProtNLM"/>
    </source>
</evidence>
<dbReference type="Gene3D" id="3.40.50.300">
    <property type="entry name" value="P-loop containing nucleotide triphosphate hydrolases"/>
    <property type="match status" value="1"/>
</dbReference>
<reference evidence="2" key="1">
    <citation type="journal article" date="2015" name="Nature">
        <title>Complex archaea that bridge the gap between prokaryotes and eukaryotes.</title>
        <authorList>
            <person name="Spang A."/>
            <person name="Saw J.H."/>
            <person name="Jorgensen S.L."/>
            <person name="Zaremba-Niedzwiedzka K."/>
            <person name="Martijn J."/>
            <person name="Lind A.E."/>
            <person name="van Eijk R."/>
            <person name="Schleper C."/>
            <person name="Guy L."/>
            <person name="Ettema T.J."/>
        </authorList>
    </citation>
    <scope>NUCLEOTIDE SEQUENCE</scope>
</reference>
<gene>
    <name evidence="2" type="ORF">LCGC14_2023380</name>
    <name evidence="1" type="ORF">LCGC14_2494020</name>
</gene>
<dbReference type="EMBL" id="LAZR01039601">
    <property type="protein sequence ID" value="KKL16590.1"/>
    <property type="molecule type" value="Genomic_DNA"/>
</dbReference>
<organism evidence="2">
    <name type="scientific">marine sediment metagenome</name>
    <dbReference type="NCBI Taxonomy" id="412755"/>
    <lineage>
        <taxon>unclassified sequences</taxon>
        <taxon>metagenomes</taxon>
        <taxon>ecological metagenomes</taxon>
    </lineage>
</organism>
<proteinExistence type="predicted"/>